<dbReference type="Proteomes" id="UP000199705">
    <property type="component" value="Unassembled WGS sequence"/>
</dbReference>
<dbReference type="SUPFAM" id="SSF143422">
    <property type="entry name" value="Transposase IS200-like"/>
    <property type="match status" value="1"/>
</dbReference>
<dbReference type="GO" id="GO:0006313">
    <property type="term" value="P:DNA transposition"/>
    <property type="evidence" value="ECO:0007669"/>
    <property type="project" value="InterPro"/>
</dbReference>
<evidence type="ECO:0000313" key="2">
    <source>
        <dbReference type="EMBL" id="SDI39423.1"/>
    </source>
</evidence>
<organism evidence="2 3">
    <name type="scientific">Mucilaginibacter gossypii</name>
    <dbReference type="NCBI Taxonomy" id="551996"/>
    <lineage>
        <taxon>Bacteria</taxon>
        <taxon>Pseudomonadati</taxon>
        <taxon>Bacteroidota</taxon>
        <taxon>Sphingobacteriia</taxon>
        <taxon>Sphingobacteriales</taxon>
        <taxon>Sphingobacteriaceae</taxon>
        <taxon>Mucilaginibacter</taxon>
    </lineage>
</organism>
<dbReference type="RefSeq" id="WP_091174770.1">
    <property type="nucleotide sequence ID" value="NZ_FNCG01000020.1"/>
</dbReference>
<dbReference type="EMBL" id="FNCG01000020">
    <property type="protein sequence ID" value="SDI39423.1"/>
    <property type="molecule type" value="Genomic_DNA"/>
</dbReference>
<dbReference type="InterPro" id="IPR036515">
    <property type="entry name" value="Transposase_17_sf"/>
</dbReference>
<reference evidence="3" key="1">
    <citation type="submission" date="2016-10" db="EMBL/GenBank/DDBJ databases">
        <authorList>
            <person name="Varghese N."/>
            <person name="Submissions S."/>
        </authorList>
    </citation>
    <scope>NUCLEOTIDE SEQUENCE [LARGE SCALE GENOMIC DNA]</scope>
    <source>
        <strain evidence="3">Gh-67</strain>
    </source>
</reference>
<proteinExistence type="predicted"/>
<evidence type="ECO:0000259" key="1">
    <source>
        <dbReference type="Pfam" id="PF01797"/>
    </source>
</evidence>
<accession>A0A1G8K7P3</accession>
<dbReference type="GO" id="GO:0003677">
    <property type="term" value="F:DNA binding"/>
    <property type="evidence" value="ECO:0007669"/>
    <property type="project" value="InterPro"/>
</dbReference>
<dbReference type="Gene3D" id="3.30.70.1290">
    <property type="entry name" value="Transposase IS200-like"/>
    <property type="match status" value="1"/>
</dbReference>
<dbReference type="InterPro" id="IPR002686">
    <property type="entry name" value="Transposase_17"/>
</dbReference>
<keyword evidence="3" id="KW-1185">Reference proteome</keyword>
<sequence>MSTKYKFHDQDKLYFVSFSVVYWIELFIRNEYKQVLLDSWRHCQKHKGLEIYGWCIMTSHVHMIIGSNSNKLEDILRDMKKHTAAILRSTIENNPIESRKE</sequence>
<evidence type="ECO:0000313" key="3">
    <source>
        <dbReference type="Proteomes" id="UP000199705"/>
    </source>
</evidence>
<protein>
    <submittedName>
        <fullName evidence="2">Transposase IS200 like</fullName>
    </submittedName>
</protein>
<feature type="domain" description="Transposase IS200-like" evidence="1">
    <location>
        <begin position="28"/>
        <end position="93"/>
    </location>
</feature>
<gene>
    <name evidence="2" type="ORF">SAMN05192573_12021</name>
</gene>
<dbReference type="STRING" id="551996.SAMN05192573_12021"/>
<name>A0A1G8K7P3_9SPHI</name>
<dbReference type="AlphaFoldDB" id="A0A1G8K7P3"/>
<dbReference type="Pfam" id="PF01797">
    <property type="entry name" value="Y1_Tnp"/>
    <property type="match status" value="1"/>
</dbReference>
<dbReference type="GO" id="GO:0004803">
    <property type="term" value="F:transposase activity"/>
    <property type="evidence" value="ECO:0007669"/>
    <property type="project" value="InterPro"/>
</dbReference>